<evidence type="ECO:0000256" key="1">
    <source>
        <dbReference type="ARBA" id="ARBA00004651"/>
    </source>
</evidence>
<feature type="transmembrane region" description="Helical" evidence="6">
    <location>
        <begin position="788"/>
        <end position="809"/>
    </location>
</feature>
<keyword evidence="9" id="KW-1185">Reference proteome</keyword>
<proteinExistence type="predicted"/>
<feature type="transmembrane region" description="Helical" evidence="6">
    <location>
        <begin position="56"/>
        <end position="79"/>
    </location>
</feature>
<feature type="transmembrane region" description="Helical" evidence="6">
    <location>
        <begin position="259"/>
        <end position="277"/>
    </location>
</feature>
<evidence type="ECO:0000259" key="7">
    <source>
        <dbReference type="Pfam" id="PF09822"/>
    </source>
</evidence>
<evidence type="ECO:0000256" key="4">
    <source>
        <dbReference type="ARBA" id="ARBA00022989"/>
    </source>
</evidence>
<dbReference type="GO" id="GO:0005886">
    <property type="term" value="C:plasma membrane"/>
    <property type="evidence" value="ECO:0007669"/>
    <property type="project" value="UniProtKB-SubCell"/>
</dbReference>
<dbReference type="RefSeq" id="WP_188416862.1">
    <property type="nucleotide sequence ID" value="NZ_BMDO01000006.1"/>
</dbReference>
<reference evidence="8" key="2">
    <citation type="submission" date="2020-09" db="EMBL/GenBank/DDBJ databases">
        <authorList>
            <person name="Sun Q."/>
            <person name="Sedlacek I."/>
        </authorList>
    </citation>
    <scope>NUCLEOTIDE SEQUENCE</scope>
    <source>
        <strain evidence="8">CCM 8711</strain>
    </source>
</reference>
<feature type="transmembrane region" description="Helical" evidence="6">
    <location>
        <begin position="174"/>
        <end position="193"/>
    </location>
</feature>
<evidence type="ECO:0000256" key="6">
    <source>
        <dbReference type="SAM" id="Phobius"/>
    </source>
</evidence>
<sequence>MRKIFKIARLELSILFYSPVAWLVLTIFMIQCGITFLDNLQQTRTTLSLGYQTLPITGTLFSGQLGLFSAMQGYIYLYLPILTMGLMSRETSSGSIKLLLSSPVKLREIILGKYFAIIGYGLTLIAVLAIFGIIGSLFIVHPDLGLICSGLIGLYLLICTYAAIGLFMSCLTTYQVVAAISTLAVFAVMRYVGSLGQEYDFVRDLTYFLSISGRTEKMVAGLITTKDVFYYLIIIASFLSLCVLRLKTERELKPWTVKVGRYVALAAVALTLGYITSRPMLTGYLDTTDLKSLTIAKPSQEIARKLDGPLKVTTYVNMLAPNLYQVLPQSRNSDLGKLENYQRFIPGMNVKYVYYYQKPVDSNYYTFKFNPLLKGVTNVDKIADQSATTMGINGDRFMPPGELKKQIDLTDEGFLLVRKLEYQGKSTYLRFFMNESDPYASEAEMNAALKRLVTPASKVVFITGNKERGTDSPVDRDYQMVSALKTRRNALINQGFDVDTINLNIKDIPGKTDILVIGDPTIPFTPEQLAKLTAYINKGGNMLIEGEPGRQQILNPLLQQLGVRLKSGILVKTDRKLTPGLINAQLNVKAASIDSNLARMQKGSVPVVVQGAAAIEYDPSGGFKATPLLMSSAGGWNKVFAPGTIKEKTAPANAKGAVQSLTSGGGLIAASADPATAADMHAPVNVGSLDLSTADLSFKPEEGDEKGIFPVSVALSRVINGKQQRIVVSGDADFASNGEISRPRSRFNEYYLQGLFRWFSNGAFPSDVSRPPARDMDIKISRGQITGLMWLCKAVIPALITIMGAIVLFKRRRK</sequence>
<keyword evidence="2" id="KW-1003">Cell membrane</keyword>
<evidence type="ECO:0000313" key="9">
    <source>
        <dbReference type="Proteomes" id="UP000662074"/>
    </source>
</evidence>
<evidence type="ECO:0000256" key="3">
    <source>
        <dbReference type="ARBA" id="ARBA00022692"/>
    </source>
</evidence>
<comment type="subcellular location">
    <subcellularLocation>
        <location evidence="1">Cell membrane</location>
        <topology evidence="1">Multi-pass membrane protein</topology>
    </subcellularLocation>
</comment>
<gene>
    <name evidence="8" type="ORF">GCM10011425_23120</name>
</gene>
<dbReference type="InterPro" id="IPR051449">
    <property type="entry name" value="ABC-2_transporter_component"/>
</dbReference>
<dbReference type="AlphaFoldDB" id="A0A917J8H6"/>
<comment type="caution">
    <text evidence="8">The sequence shown here is derived from an EMBL/GenBank/DDBJ whole genome shotgun (WGS) entry which is preliminary data.</text>
</comment>
<dbReference type="InterPro" id="IPR019196">
    <property type="entry name" value="ABC_transp_unknown"/>
</dbReference>
<accession>A0A917J8H6</accession>
<dbReference type="PANTHER" id="PTHR30294">
    <property type="entry name" value="MEMBRANE COMPONENT OF ABC TRANSPORTER YHHJ-RELATED"/>
    <property type="match status" value="1"/>
</dbReference>
<evidence type="ECO:0000313" key="8">
    <source>
        <dbReference type="EMBL" id="GGI51100.1"/>
    </source>
</evidence>
<dbReference type="GO" id="GO:0140359">
    <property type="term" value="F:ABC-type transporter activity"/>
    <property type="evidence" value="ECO:0007669"/>
    <property type="project" value="InterPro"/>
</dbReference>
<dbReference type="Proteomes" id="UP000662074">
    <property type="component" value="Unassembled WGS sequence"/>
</dbReference>
<dbReference type="Pfam" id="PF12679">
    <property type="entry name" value="ABC2_membrane_2"/>
    <property type="match status" value="1"/>
</dbReference>
<evidence type="ECO:0000256" key="5">
    <source>
        <dbReference type="ARBA" id="ARBA00023136"/>
    </source>
</evidence>
<organism evidence="8 9">
    <name type="scientific">Mucilaginibacter galii</name>
    <dbReference type="NCBI Taxonomy" id="2005073"/>
    <lineage>
        <taxon>Bacteria</taxon>
        <taxon>Pseudomonadati</taxon>
        <taxon>Bacteroidota</taxon>
        <taxon>Sphingobacteriia</taxon>
        <taxon>Sphingobacteriales</taxon>
        <taxon>Sphingobacteriaceae</taxon>
        <taxon>Mucilaginibacter</taxon>
    </lineage>
</organism>
<feature type="transmembrane region" description="Helical" evidence="6">
    <location>
        <begin position="12"/>
        <end position="36"/>
    </location>
</feature>
<feature type="transmembrane region" description="Helical" evidence="6">
    <location>
        <begin position="114"/>
        <end position="138"/>
    </location>
</feature>
<dbReference type="PANTHER" id="PTHR30294:SF29">
    <property type="entry name" value="MULTIDRUG ABC TRANSPORTER PERMEASE YBHS-RELATED"/>
    <property type="match status" value="1"/>
</dbReference>
<feature type="transmembrane region" description="Helical" evidence="6">
    <location>
        <begin position="228"/>
        <end position="247"/>
    </location>
</feature>
<dbReference type="Pfam" id="PF09822">
    <property type="entry name" value="ABC_transp_aux"/>
    <property type="match status" value="1"/>
</dbReference>
<protein>
    <recommendedName>
        <fullName evidence="7">ABC-type uncharacterized transport system domain-containing protein</fullName>
    </recommendedName>
</protein>
<dbReference type="EMBL" id="BMDO01000006">
    <property type="protein sequence ID" value="GGI51100.1"/>
    <property type="molecule type" value="Genomic_DNA"/>
</dbReference>
<feature type="transmembrane region" description="Helical" evidence="6">
    <location>
        <begin position="144"/>
        <end position="167"/>
    </location>
</feature>
<feature type="domain" description="ABC-type uncharacterised transport system" evidence="7">
    <location>
        <begin position="458"/>
        <end position="750"/>
    </location>
</feature>
<name>A0A917J8H6_9SPHI</name>
<evidence type="ECO:0000256" key="2">
    <source>
        <dbReference type="ARBA" id="ARBA00022475"/>
    </source>
</evidence>
<keyword evidence="5 6" id="KW-0472">Membrane</keyword>
<keyword evidence="4 6" id="KW-1133">Transmembrane helix</keyword>
<keyword evidence="3 6" id="KW-0812">Transmembrane</keyword>
<reference evidence="8" key="1">
    <citation type="journal article" date="2014" name="Int. J. Syst. Evol. Microbiol.">
        <title>Complete genome sequence of Corynebacterium casei LMG S-19264T (=DSM 44701T), isolated from a smear-ripened cheese.</title>
        <authorList>
            <consortium name="US DOE Joint Genome Institute (JGI-PGF)"/>
            <person name="Walter F."/>
            <person name="Albersmeier A."/>
            <person name="Kalinowski J."/>
            <person name="Ruckert C."/>
        </authorList>
    </citation>
    <scope>NUCLEOTIDE SEQUENCE</scope>
    <source>
        <strain evidence="8">CCM 8711</strain>
    </source>
</reference>